<dbReference type="PROSITE" id="PS51192">
    <property type="entry name" value="HELICASE_ATP_BIND_1"/>
    <property type="match status" value="1"/>
</dbReference>
<dbReference type="InterPro" id="IPR006935">
    <property type="entry name" value="Helicase/UvrB_N"/>
</dbReference>
<sequence>MRPGLYEKLITARLAAELEELRDRFTVTKGVVDEAIAPEVLARHLAKSLVRHLASDEGPSRVNEILRALEDEDDELLPEDELAELLALSPTAGLGAGRQYTRRPSTRLSEAALLTNAQGEPSIGGELRNELATADRVDLLCAFVMWPGIRVIEDQLRGLKDHGVPIRVITSTYTGCTDRGALDRLVTEYGAEVKVHYETSRTRLHAKAWIFHRDSGYGTGFVGSSNLSSSALLDGVEWNVRISDIATPTLMRKFEATFDSYWANPAFETYEPSRDHERLDSALLTASGRQKSEDISLSGLEVTARPHQARMLEELEAHRTIHGRHRNLVIAATGTGKTVVAALDYKRMCSGSNRPRLLFVAHRREILEQARRTYAEVLRDPNFGELLVDGHRPVNNTHVFASVQSLARTDLTAVDPTAYDVIVIDEFHHASAPTYRRILDHFEPRELLGLTATPERADGQDVREVFFDGHAATELRLWDALEEDLLTPFHYFVVGDTVDLTSVKWLGSRGTYDRAELSELLATNAERAAHVLRSVEAKVGDLDAMKALGFCVSLEHARFMAQFFTASGVPSMHVTSAADSADRGEAQRRLRDGEIKAIFTVDMFNEGVDIPAVNTVLFLRPTESPTVFVQQLGRGLRLANDKPVLTALDFVGHQRKEYRWDRKLRAVAKTIKRTELTTAIDGAGIPLPAGSQIVFDRVARDIVVKNIKSGVSGGWQSLVREARETRPDSLRAFLDDSGLELADLYTNNKSWTLLRREAGLLPREGSALERDLLKRVRAFMHVDDVERSRAYREVLRDGFTWEEASNAARRYAPVLTMALFPRGGYASARDAVAALDPEVEFRRELTTVLEIALDNATYPTRPIDGRLGTLPLALHARYTREELLTAIGYASYDEKRFPSAAVAGVYYRPEQALDAFLVTTNKVGSGFSPTTMYRDYAISRDLFHWESQGVTREDSATGQRYIHHAQRGSSIALFMREYKVDVFGGGAPYVYLGDASYVRHVGERPMAITWKLTHPMPEQVFQWASVV</sequence>
<name>A0A417Z6K4_9MICO</name>
<dbReference type="Gene3D" id="3.30.870.10">
    <property type="entry name" value="Endonuclease Chain A"/>
    <property type="match status" value="1"/>
</dbReference>
<evidence type="ECO:0000313" key="4">
    <source>
        <dbReference type="Proteomes" id="UP000285376"/>
    </source>
</evidence>
<dbReference type="PROSITE" id="PS51194">
    <property type="entry name" value="HELICASE_CTER"/>
    <property type="match status" value="1"/>
</dbReference>
<dbReference type="GO" id="GO:0016887">
    <property type="term" value="F:ATP hydrolysis activity"/>
    <property type="evidence" value="ECO:0007669"/>
    <property type="project" value="TreeGrafter"/>
</dbReference>
<organism evidence="3 4">
    <name type="scientific">Dermacoccus abyssi</name>
    <dbReference type="NCBI Taxonomy" id="322596"/>
    <lineage>
        <taxon>Bacteria</taxon>
        <taxon>Bacillati</taxon>
        <taxon>Actinomycetota</taxon>
        <taxon>Actinomycetes</taxon>
        <taxon>Micrococcales</taxon>
        <taxon>Dermacoccaceae</taxon>
        <taxon>Dermacoccus</taxon>
    </lineage>
</organism>
<dbReference type="AlphaFoldDB" id="A0A417Z6K4"/>
<dbReference type="InterPro" id="IPR001650">
    <property type="entry name" value="Helicase_C-like"/>
</dbReference>
<dbReference type="GO" id="GO:0005524">
    <property type="term" value="F:ATP binding"/>
    <property type="evidence" value="ECO:0007669"/>
    <property type="project" value="InterPro"/>
</dbReference>
<dbReference type="PANTHER" id="PTHR47962:SF7">
    <property type="entry name" value="MITOCHONDRIAL ATP-DEPENDENT HELICASE IRC3-RELATED"/>
    <property type="match status" value="1"/>
</dbReference>
<protein>
    <submittedName>
        <fullName evidence="3">DUF3427 domain-containing protein</fullName>
    </submittedName>
</protein>
<comment type="caution">
    <text evidence="3">The sequence shown here is derived from an EMBL/GenBank/DDBJ whole genome shotgun (WGS) entry which is preliminary data.</text>
</comment>
<dbReference type="InterPro" id="IPR027417">
    <property type="entry name" value="P-loop_NTPase"/>
</dbReference>
<feature type="domain" description="Helicase ATP-binding" evidence="1">
    <location>
        <begin position="318"/>
        <end position="472"/>
    </location>
</feature>
<gene>
    <name evidence="3" type="ORF">D1832_07320</name>
</gene>
<evidence type="ECO:0000313" key="3">
    <source>
        <dbReference type="EMBL" id="RHW46248.1"/>
    </source>
</evidence>
<dbReference type="SMART" id="SM00487">
    <property type="entry name" value="DEXDc"/>
    <property type="match status" value="1"/>
</dbReference>
<accession>A0A417Z6K4</accession>
<dbReference type="SMART" id="SM00490">
    <property type="entry name" value="HELICc"/>
    <property type="match status" value="1"/>
</dbReference>
<dbReference type="Pfam" id="PF04851">
    <property type="entry name" value="ResIII"/>
    <property type="match status" value="1"/>
</dbReference>
<dbReference type="Proteomes" id="UP000285376">
    <property type="component" value="Unassembled WGS sequence"/>
</dbReference>
<dbReference type="InterPro" id="IPR052511">
    <property type="entry name" value="ATP-dep_Helicase"/>
</dbReference>
<dbReference type="CDD" id="cd18799">
    <property type="entry name" value="SF2_C_EcoAI-like"/>
    <property type="match status" value="1"/>
</dbReference>
<dbReference type="SUPFAM" id="SSF56024">
    <property type="entry name" value="Phospholipase D/nuclease"/>
    <property type="match status" value="1"/>
</dbReference>
<dbReference type="Pfam" id="PF00271">
    <property type="entry name" value="Helicase_C"/>
    <property type="match status" value="1"/>
</dbReference>
<dbReference type="InterPro" id="IPR021835">
    <property type="entry name" value="DUF3427"/>
</dbReference>
<feature type="domain" description="Helicase C-terminal" evidence="2">
    <location>
        <begin position="534"/>
        <end position="693"/>
    </location>
</feature>
<dbReference type="Gene3D" id="3.40.50.300">
    <property type="entry name" value="P-loop containing nucleotide triphosphate hydrolases"/>
    <property type="match status" value="2"/>
</dbReference>
<dbReference type="SUPFAM" id="SSF52540">
    <property type="entry name" value="P-loop containing nucleoside triphosphate hydrolases"/>
    <property type="match status" value="1"/>
</dbReference>
<evidence type="ECO:0000259" key="1">
    <source>
        <dbReference type="PROSITE" id="PS51192"/>
    </source>
</evidence>
<dbReference type="InterPro" id="IPR014001">
    <property type="entry name" value="Helicase_ATP-bd"/>
</dbReference>
<reference evidence="3 4" key="1">
    <citation type="submission" date="2018-08" db="EMBL/GenBank/DDBJ databases">
        <title>Whole genome sequence analysis of Dermacoccus abyssi bacteria isolated from Deep Mariana trench Micromonospora spp reveals genes involved in the environmental adaptation and production of secondary metabolites.</title>
        <authorList>
            <person name="Abdel-Mageed W.M."/>
            <person name="Lehri B."/>
            <person name="Nouioui I."/>
            <person name="Goodfellow I."/>
            <person name="Jaspars M."/>
            <person name="Karlyshev A."/>
        </authorList>
    </citation>
    <scope>NUCLEOTIDE SEQUENCE [LARGE SCALE GENOMIC DNA]</scope>
    <source>
        <strain evidence="3 4">MT1.1</strain>
    </source>
</reference>
<dbReference type="CDD" id="cd18032">
    <property type="entry name" value="DEXHc_RE_I_III_res"/>
    <property type="match status" value="1"/>
</dbReference>
<dbReference type="EMBL" id="QWLM01000006">
    <property type="protein sequence ID" value="RHW46248.1"/>
    <property type="molecule type" value="Genomic_DNA"/>
</dbReference>
<dbReference type="Pfam" id="PF13091">
    <property type="entry name" value="PLDc_2"/>
    <property type="match status" value="1"/>
</dbReference>
<evidence type="ECO:0000259" key="2">
    <source>
        <dbReference type="PROSITE" id="PS51194"/>
    </source>
</evidence>
<dbReference type="GO" id="GO:0003677">
    <property type="term" value="F:DNA binding"/>
    <property type="evidence" value="ECO:0007669"/>
    <property type="project" value="InterPro"/>
</dbReference>
<dbReference type="RefSeq" id="WP_118913266.1">
    <property type="nucleotide sequence ID" value="NZ_CBCRVH010000008.1"/>
</dbReference>
<proteinExistence type="predicted"/>
<dbReference type="InterPro" id="IPR025202">
    <property type="entry name" value="PLD-like_dom"/>
</dbReference>
<dbReference type="Pfam" id="PF11907">
    <property type="entry name" value="DUF3427"/>
    <property type="match status" value="1"/>
</dbReference>
<dbReference type="PANTHER" id="PTHR47962">
    <property type="entry name" value="ATP-DEPENDENT HELICASE LHR-RELATED-RELATED"/>
    <property type="match status" value="1"/>
</dbReference>